<feature type="transmembrane region" description="Helical" evidence="7">
    <location>
        <begin position="319"/>
        <end position="346"/>
    </location>
</feature>
<dbReference type="OrthoDB" id="5819432at2759"/>
<evidence type="ECO:0000259" key="8">
    <source>
        <dbReference type="PROSITE" id="PS50156"/>
    </source>
</evidence>
<dbReference type="GO" id="GO:0006897">
    <property type="term" value="P:endocytosis"/>
    <property type="evidence" value="ECO:0007669"/>
    <property type="project" value="TreeGrafter"/>
</dbReference>
<evidence type="ECO:0000256" key="6">
    <source>
        <dbReference type="ARBA" id="ARBA00023180"/>
    </source>
</evidence>
<evidence type="ECO:0000256" key="1">
    <source>
        <dbReference type="ARBA" id="ARBA00004141"/>
    </source>
</evidence>
<dbReference type="SUPFAM" id="SSF82866">
    <property type="entry name" value="Multidrug efflux transporter AcrB transmembrane domain"/>
    <property type="match status" value="1"/>
</dbReference>
<dbReference type="InterPro" id="IPR003392">
    <property type="entry name" value="PTHD_SSD"/>
</dbReference>
<name>A0A2A2KQ25_9BILA</name>
<keyword evidence="10" id="KW-1185">Reference proteome</keyword>
<accession>A0A2A2KQ25</accession>
<feature type="transmembrane region" description="Helical" evidence="7">
    <location>
        <begin position="273"/>
        <end position="298"/>
    </location>
</feature>
<comment type="similarity">
    <text evidence="2">Belongs to the patched family.</text>
</comment>
<sequence length="721" mass="82777">MKCTWAPLEKPWSNVVARYCVFVSRHPWPFIIIPMILCICLSSGVFMHFRIVRGVHYLYSPLNAPWKTEEAVFGENWANDDIHYHPAKDFMRRRGVYMIITAKDKGSILRKEHARQFLKVLEYIGSHNLTSKTGRKYSYKDICLHFQNECFSNSHGRLIADIFARGDEDHFNITYPKWASRYATEKIDVMRLLGNVSFNSNGYVNGASAWMILYQLKKFDENVGELSKEFENAIAAEIENGTLSAPLLNIYYFHSATFDQELAKEQDRIIPKFSITFCVLIVFSVLTTFTVKWVNLPGVKVNQKRRKFLVIDWVLSKPLLGIVGVISTLMAIISATGMLLLCGVTFVDMCTVMPFLSLTIGIDDTFLMLAAWHETNRLHSVEERVETAMRHAAVSISITTLTDCIAFLIGASAPLPAVMFFCYYSSAAIFFIFLYCMTVFVATLSLQGRIEEQERNSLTLRDTINLKEHFLEDVPTKKLLFHMGTHVHVLPEAGNNNDVNFVDVHNPKKEQDHRMWYQRFFEDKFGPFISKPWMTAIFFGLYIVYASFAIYGISNLVIGFDLINVVQKSTSPRAFLTARNSFFPMDSKIVDIAVMKPPNMAARKQREEFFFALQEFETTWCSSGRNSTDFWYFSFQDYMKGLGFDDDIWNAMLDDEESFVSNLGGFLMANDKYSYDVLRDENGTTKAFRLATRVTNVATDSDMYKCATTMRHAINTVTFEI</sequence>
<dbReference type="InterPro" id="IPR000731">
    <property type="entry name" value="SSD"/>
</dbReference>
<keyword evidence="6" id="KW-0325">Glycoprotein</keyword>
<dbReference type="Proteomes" id="UP000218231">
    <property type="component" value="Unassembled WGS sequence"/>
</dbReference>
<dbReference type="PROSITE" id="PS50156">
    <property type="entry name" value="SSD"/>
    <property type="match status" value="1"/>
</dbReference>
<proteinExistence type="inferred from homology"/>
<evidence type="ECO:0000256" key="2">
    <source>
        <dbReference type="ARBA" id="ARBA00005585"/>
    </source>
</evidence>
<keyword evidence="3 7" id="KW-0812">Transmembrane</keyword>
<keyword evidence="4 7" id="KW-1133">Transmembrane helix</keyword>
<feature type="transmembrane region" description="Helical" evidence="7">
    <location>
        <begin position="423"/>
        <end position="446"/>
    </location>
</feature>
<evidence type="ECO:0000256" key="7">
    <source>
        <dbReference type="SAM" id="Phobius"/>
    </source>
</evidence>
<feature type="domain" description="SSD" evidence="8">
    <location>
        <begin position="269"/>
        <end position="446"/>
    </location>
</feature>
<comment type="subcellular location">
    <subcellularLocation>
        <location evidence="1">Membrane</location>
        <topology evidence="1">Multi-pass membrane protein</topology>
    </subcellularLocation>
</comment>
<dbReference type="PANTHER" id="PTHR10796:SF124">
    <property type="entry name" value="SSD DOMAIN-CONTAINING PROTEIN"/>
    <property type="match status" value="1"/>
</dbReference>
<gene>
    <name evidence="9" type="ORF">WR25_01224</name>
</gene>
<evidence type="ECO:0000256" key="4">
    <source>
        <dbReference type="ARBA" id="ARBA00022989"/>
    </source>
</evidence>
<protein>
    <recommendedName>
        <fullName evidence="8">SSD domain-containing protein</fullName>
    </recommendedName>
</protein>
<dbReference type="GO" id="GO:0018996">
    <property type="term" value="P:molting cycle, collagen and cuticulin-based cuticle"/>
    <property type="evidence" value="ECO:0007669"/>
    <property type="project" value="TreeGrafter"/>
</dbReference>
<feature type="transmembrane region" description="Helical" evidence="7">
    <location>
        <begin position="28"/>
        <end position="49"/>
    </location>
</feature>
<evidence type="ECO:0000313" key="10">
    <source>
        <dbReference type="Proteomes" id="UP000218231"/>
    </source>
</evidence>
<feature type="transmembrane region" description="Helical" evidence="7">
    <location>
        <begin position="392"/>
        <end position="411"/>
    </location>
</feature>
<evidence type="ECO:0000256" key="5">
    <source>
        <dbReference type="ARBA" id="ARBA00023136"/>
    </source>
</evidence>
<dbReference type="EMBL" id="LIAE01008012">
    <property type="protein sequence ID" value="PAV75913.1"/>
    <property type="molecule type" value="Genomic_DNA"/>
</dbReference>
<dbReference type="InterPro" id="IPR051697">
    <property type="entry name" value="Patched_domain-protein"/>
</dbReference>
<evidence type="ECO:0000256" key="3">
    <source>
        <dbReference type="ARBA" id="ARBA00022692"/>
    </source>
</evidence>
<keyword evidence="5 7" id="KW-0472">Membrane</keyword>
<dbReference type="PANTHER" id="PTHR10796">
    <property type="entry name" value="PATCHED-RELATED"/>
    <property type="match status" value="1"/>
</dbReference>
<dbReference type="Pfam" id="PF02460">
    <property type="entry name" value="Patched"/>
    <property type="match status" value="1"/>
</dbReference>
<evidence type="ECO:0000313" key="9">
    <source>
        <dbReference type="EMBL" id="PAV75913.1"/>
    </source>
</evidence>
<dbReference type="Gene3D" id="1.20.1640.10">
    <property type="entry name" value="Multidrug efflux transporter AcrB transmembrane domain"/>
    <property type="match status" value="1"/>
</dbReference>
<dbReference type="GO" id="GO:0005886">
    <property type="term" value="C:plasma membrane"/>
    <property type="evidence" value="ECO:0007669"/>
    <property type="project" value="TreeGrafter"/>
</dbReference>
<reference evidence="9 10" key="1">
    <citation type="journal article" date="2017" name="Curr. Biol.">
        <title>Genome architecture and evolution of a unichromosomal asexual nematode.</title>
        <authorList>
            <person name="Fradin H."/>
            <person name="Zegar C."/>
            <person name="Gutwein M."/>
            <person name="Lucas J."/>
            <person name="Kovtun M."/>
            <person name="Corcoran D."/>
            <person name="Baugh L.R."/>
            <person name="Kiontke K."/>
            <person name="Gunsalus K."/>
            <person name="Fitch D.H."/>
            <person name="Piano F."/>
        </authorList>
    </citation>
    <scope>NUCLEOTIDE SEQUENCE [LARGE SCALE GENOMIC DNA]</scope>
    <source>
        <strain evidence="9">PF1309</strain>
    </source>
</reference>
<dbReference type="AlphaFoldDB" id="A0A2A2KQ25"/>
<comment type="caution">
    <text evidence="9">The sequence shown here is derived from an EMBL/GenBank/DDBJ whole genome shotgun (WGS) entry which is preliminary data.</text>
</comment>
<feature type="transmembrane region" description="Helical" evidence="7">
    <location>
        <begin position="533"/>
        <end position="553"/>
    </location>
</feature>
<organism evidence="9 10">
    <name type="scientific">Diploscapter pachys</name>
    <dbReference type="NCBI Taxonomy" id="2018661"/>
    <lineage>
        <taxon>Eukaryota</taxon>
        <taxon>Metazoa</taxon>
        <taxon>Ecdysozoa</taxon>
        <taxon>Nematoda</taxon>
        <taxon>Chromadorea</taxon>
        <taxon>Rhabditida</taxon>
        <taxon>Rhabditina</taxon>
        <taxon>Rhabditomorpha</taxon>
        <taxon>Rhabditoidea</taxon>
        <taxon>Rhabditidae</taxon>
        <taxon>Diploscapter</taxon>
    </lineage>
</organism>
<dbReference type="GO" id="GO:0030659">
    <property type="term" value="C:cytoplasmic vesicle membrane"/>
    <property type="evidence" value="ECO:0007669"/>
    <property type="project" value="TreeGrafter"/>
</dbReference>